<protein>
    <submittedName>
        <fullName evidence="2">LysO family transporter</fullName>
    </submittedName>
</protein>
<evidence type="ECO:0000313" key="3">
    <source>
        <dbReference type="Proteomes" id="UP001254848"/>
    </source>
</evidence>
<dbReference type="RefSeq" id="WP_413781427.1">
    <property type="nucleotide sequence ID" value="NZ_JAUOZS010000001.1"/>
</dbReference>
<feature type="transmembrane region" description="Helical" evidence="1">
    <location>
        <begin position="32"/>
        <end position="49"/>
    </location>
</feature>
<dbReference type="Pfam" id="PF03956">
    <property type="entry name" value="Lys_export"/>
    <property type="match status" value="1"/>
</dbReference>
<dbReference type="InterPro" id="IPR005642">
    <property type="entry name" value="LysO"/>
</dbReference>
<feature type="transmembrane region" description="Helical" evidence="1">
    <location>
        <begin position="61"/>
        <end position="83"/>
    </location>
</feature>
<evidence type="ECO:0000313" key="2">
    <source>
        <dbReference type="EMBL" id="MDT8902964.1"/>
    </source>
</evidence>
<keyword evidence="1" id="KW-0812">Transmembrane</keyword>
<keyword evidence="1" id="KW-0472">Membrane</keyword>
<keyword evidence="3" id="KW-1185">Reference proteome</keyword>
<organism evidence="2 3">
    <name type="scientific">Anaeroselena agilis</name>
    <dbReference type="NCBI Taxonomy" id="3063788"/>
    <lineage>
        <taxon>Bacteria</taxon>
        <taxon>Bacillati</taxon>
        <taxon>Bacillota</taxon>
        <taxon>Negativicutes</taxon>
        <taxon>Acetonemataceae</taxon>
        <taxon>Anaeroselena</taxon>
    </lineage>
</organism>
<comment type="caution">
    <text evidence="2">The sequence shown here is derived from an EMBL/GenBank/DDBJ whole genome shotgun (WGS) entry which is preliminary data.</text>
</comment>
<sequence>MGVIIVALAAGIALGASRLLPAARLGSLGRLITATLFIMLVALGAQIGANRELLANIGPLGWRAFVISVLSVAGSVAALYIVARHIRLTAGAPERRDG</sequence>
<keyword evidence="1" id="KW-1133">Transmembrane helix</keyword>
<accession>A0ABU3P1N2</accession>
<dbReference type="Proteomes" id="UP001254848">
    <property type="component" value="Unassembled WGS sequence"/>
</dbReference>
<proteinExistence type="predicted"/>
<reference evidence="2 3" key="1">
    <citation type="submission" date="2023-07" db="EMBL/GenBank/DDBJ databases">
        <title>The novel representative of Negativicutes class, Anaeroselena agilis gen. nov. sp. nov.</title>
        <authorList>
            <person name="Prokofeva M.I."/>
            <person name="Elcheninov A.G."/>
            <person name="Klyukina A."/>
            <person name="Kublanov I.V."/>
            <person name="Frolov E.N."/>
            <person name="Podosokorskaya O.A."/>
        </authorList>
    </citation>
    <scope>NUCLEOTIDE SEQUENCE [LARGE SCALE GENOMIC DNA]</scope>
    <source>
        <strain evidence="2 3">4137-cl</strain>
    </source>
</reference>
<name>A0ABU3P1N2_9FIRM</name>
<gene>
    <name evidence="2" type="ORF">Q4T40_17105</name>
</gene>
<evidence type="ECO:0000256" key="1">
    <source>
        <dbReference type="SAM" id="Phobius"/>
    </source>
</evidence>
<dbReference type="EMBL" id="JAUOZS010000001">
    <property type="protein sequence ID" value="MDT8902964.1"/>
    <property type="molecule type" value="Genomic_DNA"/>
</dbReference>